<evidence type="ECO:0000259" key="1">
    <source>
        <dbReference type="Pfam" id="PF04073"/>
    </source>
</evidence>
<accession>A0A5E4S2M2</accession>
<evidence type="ECO:0000313" key="2">
    <source>
        <dbReference type="EMBL" id="VVD68309.1"/>
    </source>
</evidence>
<feature type="domain" description="YbaK/aminoacyl-tRNA synthetase-associated" evidence="1">
    <location>
        <begin position="43"/>
        <end position="158"/>
    </location>
</feature>
<dbReference type="EMBL" id="CABPRY010000001">
    <property type="protein sequence ID" value="VVD68309.1"/>
    <property type="molecule type" value="Genomic_DNA"/>
</dbReference>
<dbReference type="Gene3D" id="3.90.960.10">
    <property type="entry name" value="YbaK/aminoacyl-tRNA synthetase-associated domain"/>
    <property type="match status" value="1"/>
</dbReference>
<dbReference type="SUPFAM" id="SSF55826">
    <property type="entry name" value="YbaK/ProRS associated domain"/>
    <property type="match status" value="1"/>
</dbReference>
<proteinExistence type="predicted"/>
<dbReference type="GO" id="GO:0002161">
    <property type="term" value="F:aminoacyl-tRNA deacylase activity"/>
    <property type="evidence" value="ECO:0007669"/>
    <property type="project" value="InterPro"/>
</dbReference>
<dbReference type="Proteomes" id="UP000396788">
    <property type="component" value="Unassembled WGS sequence"/>
</dbReference>
<dbReference type="RefSeq" id="WP_150606266.1">
    <property type="nucleotide sequence ID" value="NZ_CABPRY010000001.1"/>
</dbReference>
<dbReference type="PANTHER" id="PTHR30411:SF1">
    <property type="entry name" value="CYTOPLASMIC PROTEIN"/>
    <property type="match status" value="1"/>
</dbReference>
<organism evidence="2 3">
    <name type="scientific">Pandoraea cepalis</name>
    <dbReference type="NCBI Taxonomy" id="2508294"/>
    <lineage>
        <taxon>Bacteria</taxon>
        <taxon>Pseudomonadati</taxon>
        <taxon>Pseudomonadota</taxon>
        <taxon>Betaproteobacteria</taxon>
        <taxon>Burkholderiales</taxon>
        <taxon>Burkholderiaceae</taxon>
        <taxon>Pandoraea</taxon>
    </lineage>
</organism>
<dbReference type="Pfam" id="PF04073">
    <property type="entry name" value="tRNA_edit"/>
    <property type="match status" value="1"/>
</dbReference>
<dbReference type="AlphaFoldDB" id="A0A5E4S2M2"/>
<evidence type="ECO:0000313" key="3">
    <source>
        <dbReference type="Proteomes" id="UP000396788"/>
    </source>
</evidence>
<dbReference type="PANTHER" id="PTHR30411">
    <property type="entry name" value="CYTOPLASMIC PROTEIN"/>
    <property type="match status" value="1"/>
</dbReference>
<name>A0A5E4S2M2_9BURK</name>
<dbReference type="InterPro" id="IPR036754">
    <property type="entry name" value="YbaK/aa-tRNA-synt-asso_dom_sf"/>
</dbReference>
<sequence>MSETPRTPEPAEQDALPEGARHVARLLAGLGHDQPIVLLPSTGKTSAEAAAGLGCDVAQIAKSILFRRAADDTPVLVIASGINRVDEKKVAAQVGDLARADARFVKEKTGYSIGGVCPIGHVVSPLTLIDEDLLKLTSLWAAAGHPHAVFNLTPTQLVAMTGAPVVDVALRD</sequence>
<reference evidence="2 3" key="1">
    <citation type="submission" date="2019-08" db="EMBL/GenBank/DDBJ databases">
        <authorList>
            <person name="Peeters C."/>
        </authorList>
    </citation>
    <scope>NUCLEOTIDE SEQUENCE [LARGE SCALE GENOMIC DNA]</scope>
    <source>
        <strain evidence="2 3">LMG 31107</strain>
    </source>
</reference>
<dbReference type="CDD" id="cd04333">
    <property type="entry name" value="ProX_deacylase"/>
    <property type="match status" value="1"/>
</dbReference>
<dbReference type="InterPro" id="IPR007214">
    <property type="entry name" value="YbaK/aa-tRNA-synth-assoc-dom"/>
</dbReference>
<protein>
    <submittedName>
        <fullName evidence="2">Cys-tRNA(Pro)/cys-tRNA(Cys) deacylase</fullName>
    </submittedName>
</protein>
<gene>
    <name evidence="2" type="ORF">PCE31107_00477</name>
</gene>